<keyword evidence="3 5" id="KW-0472">Membrane</keyword>
<feature type="chain" id="PRO_5044652744" evidence="6">
    <location>
        <begin position="22"/>
        <end position="343"/>
    </location>
</feature>
<dbReference type="GO" id="GO:0016020">
    <property type="term" value="C:membrane"/>
    <property type="evidence" value="ECO:0007669"/>
    <property type="project" value="UniProtKB-SubCell"/>
</dbReference>
<dbReference type="PANTHER" id="PTHR12080:SF56">
    <property type="entry name" value="NATURAL KILLER CELL RECEPTOR 2B4"/>
    <property type="match status" value="1"/>
</dbReference>
<feature type="transmembrane region" description="Helical" evidence="5">
    <location>
        <begin position="296"/>
        <end position="317"/>
    </location>
</feature>
<dbReference type="AlphaFoldDB" id="A0A6P8ESL9"/>
<protein>
    <submittedName>
        <fullName evidence="9 10">Uncharacterized protein LOC116219649</fullName>
    </submittedName>
</protein>
<keyword evidence="5" id="KW-0812">Transmembrane</keyword>
<dbReference type="PANTHER" id="PTHR12080">
    <property type="entry name" value="SIGNALING LYMPHOCYTIC ACTIVATION MOLECULE"/>
    <property type="match status" value="1"/>
</dbReference>
<dbReference type="GeneTree" id="ENSGT01140000282642"/>
<proteinExistence type="predicted"/>
<evidence type="ECO:0000256" key="5">
    <source>
        <dbReference type="SAM" id="Phobius"/>
    </source>
</evidence>
<dbReference type="GeneID" id="116219649"/>
<dbReference type="Pfam" id="PF07686">
    <property type="entry name" value="V-set"/>
    <property type="match status" value="1"/>
</dbReference>
<accession>A0A6P8ESL9</accession>
<reference evidence="9 10" key="1">
    <citation type="submission" date="2025-04" db="UniProtKB">
        <authorList>
            <consortium name="RefSeq"/>
        </authorList>
    </citation>
    <scope>IDENTIFICATION</scope>
</reference>
<name>A0A6P8ESL9_CLUHA</name>
<keyword evidence="8" id="KW-1185">Reference proteome</keyword>
<evidence type="ECO:0000256" key="4">
    <source>
        <dbReference type="ARBA" id="ARBA00023180"/>
    </source>
</evidence>
<dbReference type="InterPro" id="IPR013106">
    <property type="entry name" value="Ig_V-set"/>
</dbReference>
<dbReference type="Proteomes" id="UP000515152">
    <property type="component" value="Chromosome 25"/>
</dbReference>
<evidence type="ECO:0000313" key="9">
    <source>
        <dbReference type="RefSeq" id="XP_042559702.1"/>
    </source>
</evidence>
<evidence type="ECO:0000313" key="8">
    <source>
        <dbReference type="Proteomes" id="UP000515152"/>
    </source>
</evidence>
<keyword evidence="5" id="KW-1133">Transmembrane helix</keyword>
<evidence type="ECO:0000256" key="2">
    <source>
        <dbReference type="ARBA" id="ARBA00022729"/>
    </source>
</evidence>
<feature type="domain" description="Immunoglobulin V-set" evidence="7">
    <location>
        <begin position="22"/>
        <end position="103"/>
    </location>
</feature>
<dbReference type="RefSeq" id="XP_042559702.1">
    <property type="nucleotide sequence ID" value="XM_042703768.1"/>
</dbReference>
<dbReference type="InterPro" id="IPR036179">
    <property type="entry name" value="Ig-like_dom_sf"/>
</dbReference>
<gene>
    <name evidence="9 10" type="primary">LOC116219649</name>
</gene>
<keyword evidence="4" id="KW-0325">Glycoprotein</keyword>
<evidence type="ECO:0000313" key="10">
    <source>
        <dbReference type="RefSeq" id="XP_042559703.1"/>
    </source>
</evidence>
<feature type="signal peptide" evidence="6">
    <location>
        <begin position="1"/>
        <end position="21"/>
    </location>
</feature>
<dbReference type="SUPFAM" id="SSF48726">
    <property type="entry name" value="Immunoglobulin"/>
    <property type="match status" value="1"/>
</dbReference>
<dbReference type="KEGG" id="char:116219649"/>
<dbReference type="InterPro" id="IPR015631">
    <property type="entry name" value="CD2/SLAM_rcpt"/>
</dbReference>
<dbReference type="Gene3D" id="2.60.40.10">
    <property type="entry name" value="Immunoglobulins"/>
    <property type="match status" value="1"/>
</dbReference>
<keyword evidence="2 6" id="KW-0732">Signal</keyword>
<evidence type="ECO:0000256" key="3">
    <source>
        <dbReference type="ARBA" id="ARBA00023136"/>
    </source>
</evidence>
<sequence length="343" mass="37412">MPSTRTLSLLVQVVFVHYTAGSPVSVFRPTGGSATLEFQGHQQLEKKSIDLIQWYFGLEKIMKYSPLRDTVTVFTHQDRVEFNKETFSLELKNLQKNDSGLYRGEISAVKTEVKVEYMLSVLDPVESPGLSVVSNWTSCDSCYVTCKGHDLSLTSACNCSTCSPEEEHSTDSNLTLSVRSGVVICNYSNQVSWSNDAKDIKLLCPTDPVESPVLSVVSNWTSCDACNVTCKGHDLSLTSTCNYSTCSPEGGASTDSTLSLSVRSGVVICNYSNLVSWSNDTKDFKLLCCTEQSVPAWIGIIIAIAILGVAVLIALLWRKSANPWPIRCCREPGETHSETGTGG</sequence>
<dbReference type="InterPro" id="IPR013783">
    <property type="entry name" value="Ig-like_fold"/>
</dbReference>
<evidence type="ECO:0000259" key="7">
    <source>
        <dbReference type="Pfam" id="PF07686"/>
    </source>
</evidence>
<organism evidence="8 10">
    <name type="scientific">Clupea harengus</name>
    <name type="common">Atlantic herring</name>
    <dbReference type="NCBI Taxonomy" id="7950"/>
    <lineage>
        <taxon>Eukaryota</taxon>
        <taxon>Metazoa</taxon>
        <taxon>Chordata</taxon>
        <taxon>Craniata</taxon>
        <taxon>Vertebrata</taxon>
        <taxon>Euteleostomi</taxon>
        <taxon>Actinopterygii</taxon>
        <taxon>Neopterygii</taxon>
        <taxon>Teleostei</taxon>
        <taxon>Clupei</taxon>
        <taxon>Clupeiformes</taxon>
        <taxon>Clupeoidei</taxon>
        <taxon>Clupeidae</taxon>
        <taxon>Clupea</taxon>
    </lineage>
</organism>
<evidence type="ECO:0000256" key="6">
    <source>
        <dbReference type="SAM" id="SignalP"/>
    </source>
</evidence>
<evidence type="ECO:0000256" key="1">
    <source>
        <dbReference type="ARBA" id="ARBA00004370"/>
    </source>
</evidence>
<dbReference type="RefSeq" id="XP_042559703.1">
    <property type="nucleotide sequence ID" value="XM_042703769.1"/>
</dbReference>
<comment type="subcellular location">
    <subcellularLocation>
        <location evidence="1">Membrane</location>
    </subcellularLocation>
</comment>
<dbReference type="OrthoDB" id="8955135at2759"/>